<reference evidence="3" key="1">
    <citation type="journal article" date="2019" name="Int. J. Syst. Evol. Microbiol.">
        <title>The Global Catalogue of Microorganisms (GCM) 10K type strain sequencing project: providing services to taxonomists for standard genome sequencing and annotation.</title>
        <authorList>
            <consortium name="The Broad Institute Genomics Platform"/>
            <consortium name="The Broad Institute Genome Sequencing Center for Infectious Disease"/>
            <person name="Wu L."/>
            <person name="Ma J."/>
        </authorList>
    </citation>
    <scope>NUCLEOTIDE SEQUENCE [LARGE SCALE GENOMIC DNA]</scope>
    <source>
        <strain evidence="3">NBRC 109019</strain>
    </source>
</reference>
<gene>
    <name evidence="2" type="ORF">GCM10025870_32020</name>
</gene>
<keyword evidence="3" id="KW-1185">Reference proteome</keyword>
<proteinExistence type="predicted"/>
<dbReference type="EMBL" id="AP027734">
    <property type="protein sequence ID" value="BDZ56129.1"/>
    <property type="molecule type" value="Genomic_DNA"/>
</dbReference>
<feature type="compositionally biased region" description="Basic and acidic residues" evidence="1">
    <location>
        <begin position="233"/>
        <end position="260"/>
    </location>
</feature>
<name>A0ABN6YFH2_9MICO</name>
<feature type="region of interest" description="Disordered" evidence="1">
    <location>
        <begin position="232"/>
        <end position="267"/>
    </location>
</feature>
<evidence type="ECO:0000313" key="3">
    <source>
        <dbReference type="Proteomes" id="UP001321477"/>
    </source>
</evidence>
<evidence type="ECO:0000256" key="1">
    <source>
        <dbReference type="SAM" id="MobiDB-lite"/>
    </source>
</evidence>
<organism evidence="2 3">
    <name type="scientific">Agromyces marinus</name>
    <dbReference type="NCBI Taxonomy" id="1389020"/>
    <lineage>
        <taxon>Bacteria</taxon>
        <taxon>Bacillati</taxon>
        <taxon>Actinomycetota</taxon>
        <taxon>Actinomycetes</taxon>
        <taxon>Micrococcales</taxon>
        <taxon>Microbacteriaceae</taxon>
        <taxon>Agromyces</taxon>
    </lineage>
</organism>
<sequence>MREVPGCAVDVDVLRVEARAALGERLPEHLAHRGLQLAHPPSAEARRGLLAVHAHGPQGFVGVDVADARHNALVEEHALDAGRPAGERRGERVVVERRVERVARDVRHLRGDAARPPAGDVGRVAGDPAVGGRHEAIDRHRAEDALVDEVDPELAMLGVLEVQPDPRMAVVARVVARAQQQLPAHAEVADQCGASGQRHPQELAAPHRGLDALAGQQRLEIAGCRVVPLQRPGVEHLDPGDVRARDRRREPRTDDLDLGKLGHVSGR</sequence>
<accession>A0ABN6YFH2</accession>
<dbReference type="Proteomes" id="UP001321477">
    <property type="component" value="Chromosome"/>
</dbReference>
<evidence type="ECO:0000313" key="2">
    <source>
        <dbReference type="EMBL" id="BDZ56129.1"/>
    </source>
</evidence>
<protein>
    <submittedName>
        <fullName evidence="2">Uncharacterized protein</fullName>
    </submittedName>
</protein>